<dbReference type="InterPro" id="IPR036621">
    <property type="entry name" value="Anticodon-bd_dom_sf"/>
</dbReference>
<evidence type="ECO:0000259" key="11">
    <source>
        <dbReference type="PROSITE" id="PS50862"/>
    </source>
</evidence>
<dbReference type="VEuPathDB" id="ToxoDB:LOC34617942"/>
<feature type="region of interest" description="Disordered" evidence="10">
    <location>
        <begin position="1"/>
        <end position="25"/>
    </location>
</feature>
<keyword evidence="7" id="KW-0030">Aminoacyl-tRNA synthetase</keyword>
<dbReference type="SUPFAM" id="SSF55681">
    <property type="entry name" value="Class II aaRS and biotin synthetases"/>
    <property type="match status" value="1"/>
</dbReference>
<dbReference type="GO" id="GO:0006435">
    <property type="term" value="P:threonyl-tRNA aminoacylation"/>
    <property type="evidence" value="ECO:0007669"/>
    <property type="project" value="InterPro"/>
</dbReference>
<evidence type="ECO:0000313" key="13">
    <source>
        <dbReference type="Proteomes" id="UP000095192"/>
    </source>
</evidence>
<evidence type="ECO:0000256" key="10">
    <source>
        <dbReference type="SAM" id="MobiDB-lite"/>
    </source>
</evidence>
<comment type="similarity">
    <text evidence="1">Belongs to the class-II aminoacyl-tRNA synthetase family.</text>
</comment>
<evidence type="ECO:0000256" key="3">
    <source>
        <dbReference type="ARBA" id="ARBA00022598"/>
    </source>
</evidence>
<sequence>MHSSIGVHSSSPATSGDDPGEPSVLGINEVMRKQNCRSHKALGAVMELFCFPKPKLSSMCGLSPALLPRGQSVMLQLQEGLRKLQREQGFEEVRTGSLAQAYLWHRSGHLKHFSSNMYAITNPKPAQGAERVSGEVDLVDSPAQTENQLERNREDNLSCEDFATSYLLKPMSCPLHLSLFFDNSVRVGSALPMRISEFGHVYRREVPSALYGLLRMREFTQDDGHILCRMSQAAAEVDTFLTACQRLYKGTGFRWRDVAFRLSTRPESSQGSDQEWAHAEGLLRSGLERLKLSFTMASGEGAFYGPKIDILLPDVDGRLWQTGTLQVDMFSPRAFGLEPAPRSDDPLCLLHRAMCGSLERFLGLVLEYTNGHLSPWLAATQVAVLSVGRVQTEEVEALGRRLRKAGIRVSIDTRPVHISRKLKLQLKYRTPEVWLLGATDQEKSTVTVRRGKKEGENAVLVVRFVIEVIRFLT</sequence>
<dbReference type="InterPro" id="IPR002314">
    <property type="entry name" value="aa-tRNA-synt_IIb"/>
</dbReference>
<dbReference type="Pfam" id="PF00587">
    <property type="entry name" value="tRNA-synt_2b"/>
    <property type="match status" value="1"/>
</dbReference>
<evidence type="ECO:0000256" key="8">
    <source>
        <dbReference type="ARBA" id="ARBA00031900"/>
    </source>
</evidence>
<dbReference type="EC" id="6.1.1.3" evidence="2"/>
<dbReference type="VEuPathDB" id="ToxoDB:cyc_00836"/>
<dbReference type="GO" id="GO:0005524">
    <property type="term" value="F:ATP binding"/>
    <property type="evidence" value="ECO:0007669"/>
    <property type="project" value="UniProtKB-KW"/>
</dbReference>
<evidence type="ECO:0000313" key="12">
    <source>
        <dbReference type="EMBL" id="OEH75763.1"/>
    </source>
</evidence>
<comment type="catalytic activity">
    <reaction evidence="9">
        <text>tRNA(Thr) + L-threonine + ATP = L-threonyl-tRNA(Thr) + AMP + diphosphate + H(+)</text>
        <dbReference type="Rhea" id="RHEA:24624"/>
        <dbReference type="Rhea" id="RHEA-COMP:9670"/>
        <dbReference type="Rhea" id="RHEA-COMP:9704"/>
        <dbReference type="ChEBI" id="CHEBI:15378"/>
        <dbReference type="ChEBI" id="CHEBI:30616"/>
        <dbReference type="ChEBI" id="CHEBI:33019"/>
        <dbReference type="ChEBI" id="CHEBI:57926"/>
        <dbReference type="ChEBI" id="CHEBI:78442"/>
        <dbReference type="ChEBI" id="CHEBI:78534"/>
        <dbReference type="ChEBI" id="CHEBI:456215"/>
        <dbReference type="EC" id="6.1.1.3"/>
    </reaction>
</comment>
<proteinExistence type="inferred from homology"/>
<evidence type="ECO:0000256" key="5">
    <source>
        <dbReference type="ARBA" id="ARBA00022840"/>
    </source>
</evidence>
<keyword evidence="3" id="KW-0436">Ligase</keyword>
<feature type="compositionally biased region" description="Polar residues" evidence="10">
    <location>
        <begin position="1"/>
        <end position="14"/>
    </location>
</feature>
<organism evidence="12 13">
    <name type="scientific">Cyclospora cayetanensis</name>
    <dbReference type="NCBI Taxonomy" id="88456"/>
    <lineage>
        <taxon>Eukaryota</taxon>
        <taxon>Sar</taxon>
        <taxon>Alveolata</taxon>
        <taxon>Apicomplexa</taxon>
        <taxon>Conoidasida</taxon>
        <taxon>Coccidia</taxon>
        <taxon>Eucoccidiorida</taxon>
        <taxon>Eimeriorina</taxon>
        <taxon>Eimeriidae</taxon>
        <taxon>Cyclospora</taxon>
    </lineage>
</organism>
<dbReference type="Pfam" id="PF03129">
    <property type="entry name" value="HGTP_anticodon"/>
    <property type="match status" value="1"/>
</dbReference>
<dbReference type="PANTHER" id="PTHR11451">
    <property type="entry name" value="THREONINE-TRNA LIGASE"/>
    <property type="match status" value="1"/>
</dbReference>
<accession>A0A1D3CX36</accession>
<comment type="caution">
    <text evidence="12">The sequence shown here is derived from an EMBL/GenBank/DDBJ whole genome shotgun (WGS) entry which is preliminary data.</text>
</comment>
<dbReference type="Gene3D" id="3.40.50.800">
    <property type="entry name" value="Anticodon-binding domain"/>
    <property type="match status" value="1"/>
</dbReference>
<evidence type="ECO:0000256" key="2">
    <source>
        <dbReference type="ARBA" id="ARBA00013163"/>
    </source>
</evidence>
<evidence type="ECO:0000256" key="7">
    <source>
        <dbReference type="ARBA" id="ARBA00023146"/>
    </source>
</evidence>
<dbReference type="AlphaFoldDB" id="A0A1D3CX36"/>
<dbReference type="PROSITE" id="PS50862">
    <property type="entry name" value="AA_TRNA_LIGASE_II"/>
    <property type="match status" value="1"/>
</dbReference>
<dbReference type="PRINTS" id="PR01047">
    <property type="entry name" value="TRNASYNTHTHR"/>
</dbReference>
<feature type="domain" description="Aminoacyl-transfer RNA synthetases class-II family profile" evidence="11">
    <location>
        <begin position="77"/>
        <end position="375"/>
    </location>
</feature>
<evidence type="ECO:0000256" key="6">
    <source>
        <dbReference type="ARBA" id="ARBA00022917"/>
    </source>
</evidence>
<dbReference type="InterPro" id="IPR002320">
    <property type="entry name" value="Thr-tRNA-ligase_IIa"/>
</dbReference>
<dbReference type="GO" id="GO:0004829">
    <property type="term" value="F:threonine-tRNA ligase activity"/>
    <property type="evidence" value="ECO:0007669"/>
    <property type="project" value="UniProtKB-EC"/>
</dbReference>
<keyword evidence="4" id="KW-0547">Nucleotide-binding</keyword>
<dbReference type="Gene3D" id="3.30.930.10">
    <property type="entry name" value="Bira Bifunctional Protein, Domain 2"/>
    <property type="match status" value="1"/>
</dbReference>
<evidence type="ECO:0000256" key="1">
    <source>
        <dbReference type="ARBA" id="ARBA00008226"/>
    </source>
</evidence>
<keyword evidence="13" id="KW-1185">Reference proteome</keyword>
<dbReference type="EMBL" id="JROU02001640">
    <property type="protein sequence ID" value="OEH75763.1"/>
    <property type="molecule type" value="Genomic_DNA"/>
</dbReference>
<dbReference type="PANTHER" id="PTHR11451:SF44">
    <property type="entry name" value="THREONINE--TRNA LIGASE, CHLOROPLASTIC_MITOCHONDRIAL 2"/>
    <property type="match status" value="1"/>
</dbReference>
<keyword evidence="5" id="KW-0067">ATP-binding</keyword>
<keyword evidence="6" id="KW-0648">Protein biosynthesis</keyword>
<protein>
    <recommendedName>
        <fullName evidence="2">threonine--tRNA ligase</fullName>
        <ecNumber evidence="2">6.1.1.3</ecNumber>
    </recommendedName>
    <alternativeName>
        <fullName evidence="8">Threonyl-tRNA synthetase</fullName>
    </alternativeName>
</protein>
<dbReference type="GO" id="GO:0005737">
    <property type="term" value="C:cytoplasm"/>
    <property type="evidence" value="ECO:0007669"/>
    <property type="project" value="InterPro"/>
</dbReference>
<reference evidence="12 13" key="1">
    <citation type="journal article" date="2016" name="BMC Genomics">
        <title>Comparative genomics reveals Cyclospora cayetanensis possesses coccidia-like metabolism and invasion components but unique surface antigens.</title>
        <authorList>
            <person name="Liu S."/>
            <person name="Wang L."/>
            <person name="Zheng H."/>
            <person name="Xu Z."/>
            <person name="Roellig D.M."/>
            <person name="Li N."/>
            <person name="Frace M.A."/>
            <person name="Tang K."/>
            <person name="Arrowood M.J."/>
            <person name="Moss D.M."/>
            <person name="Zhang L."/>
            <person name="Feng Y."/>
            <person name="Xiao L."/>
        </authorList>
    </citation>
    <scope>NUCLEOTIDE SEQUENCE [LARGE SCALE GENOMIC DNA]</scope>
    <source>
        <strain evidence="12 13">CHN_HEN01</strain>
    </source>
</reference>
<gene>
    <name evidence="12" type="ORF">cyc_00836</name>
</gene>
<evidence type="ECO:0000256" key="4">
    <source>
        <dbReference type="ARBA" id="ARBA00022741"/>
    </source>
</evidence>
<dbReference type="InterPro" id="IPR006195">
    <property type="entry name" value="aa-tRNA-synth_II"/>
</dbReference>
<name>A0A1D3CX36_9EIME</name>
<dbReference type="InParanoid" id="A0A1D3CX36"/>
<dbReference type="Proteomes" id="UP000095192">
    <property type="component" value="Unassembled WGS sequence"/>
</dbReference>
<dbReference type="InterPro" id="IPR004154">
    <property type="entry name" value="Anticodon-bd"/>
</dbReference>
<dbReference type="SUPFAM" id="SSF52954">
    <property type="entry name" value="Class II aaRS ABD-related"/>
    <property type="match status" value="1"/>
</dbReference>
<evidence type="ECO:0000256" key="9">
    <source>
        <dbReference type="ARBA" id="ARBA00049515"/>
    </source>
</evidence>
<dbReference type="InterPro" id="IPR045864">
    <property type="entry name" value="aa-tRNA-synth_II/BPL/LPL"/>
</dbReference>